<feature type="transmembrane region" description="Helical" evidence="1">
    <location>
        <begin position="102"/>
        <end position="121"/>
    </location>
</feature>
<evidence type="ECO:0000256" key="1">
    <source>
        <dbReference type="SAM" id="Phobius"/>
    </source>
</evidence>
<keyword evidence="1" id="KW-1133">Transmembrane helix</keyword>
<name>A0ABW3T2B0_9CAUL</name>
<feature type="transmembrane region" description="Helical" evidence="1">
    <location>
        <begin position="133"/>
        <end position="160"/>
    </location>
</feature>
<dbReference type="EMBL" id="JBHTLQ010000018">
    <property type="protein sequence ID" value="MFD1190877.1"/>
    <property type="molecule type" value="Genomic_DNA"/>
</dbReference>
<evidence type="ECO:0000313" key="4">
    <source>
        <dbReference type="Proteomes" id="UP001597216"/>
    </source>
</evidence>
<comment type="caution">
    <text evidence="3">The sequence shown here is derived from an EMBL/GenBank/DDBJ whole genome shotgun (WGS) entry which is preliminary data.</text>
</comment>
<keyword evidence="1" id="KW-0812">Transmembrane</keyword>
<protein>
    <submittedName>
        <fullName evidence="3">DUF2157 domain-containing protein</fullName>
    </submittedName>
</protein>
<keyword evidence="1" id="KW-0472">Membrane</keyword>
<dbReference type="InterPro" id="IPR018677">
    <property type="entry name" value="DUF2157"/>
</dbReference>
<accession>A0ABW3T2B0</accession>
<dbReference type="RefSeq" id="WP_377353466.1">
    <property type="nucleotide sequence ID" value="NZ_JBHTLQ010000018.1"/>
</dbReference>
<gene>
    <name evidence="3" type="ORF">ACFQ27_09830</name>
</gene>
<feature type="transmembrane region" description="Helical" evidence="1">
    <location>
        <begin position="274"/>
        <end position="294"/>
    </location>
</feature>
<proteinExistence type="predicted"/>
<organism evidence="3 4">
    <name type="scientific">Phenylobacterium conjunctum</name>
    <dbReference type="NCBI Taxonomy" id="1298959"/>
    <lineage>
        <taxon>Bacteria</taxon>
        <taxon>Pseudomonadati</taxon>
        <taxon>Pseudomonadota</taxon>
        <taxon>Alphaproteobacteria</taxon>
        <taxon>Caulobacterales</taxon>
        <taxon>Caulobacteraceae</taxon>
        <taxon>Phenylobacterium</taxon>
    </lineage>
</organism>
<dbReference type="Proteomes" id="UP001597216">
    <property type="component" value="Unassembled WGS sequence"/>
</dbReference>
<feature type="transmembrane region" description="Helical" evidence="1">
    <location>
        <begin position="249"/>
        <end position="268"/>
    </location>
</feature>
<keyword evidence="4" id="KW-1185">Reference proteome</keyword>
<evidence type="ECO:0000313" key="3">
    <source>
        <dbReference type="EMBL" id="MFD1190877.1"/>
    </source>
</evidence>
<feature type="domain" description="DUF2157" evidence="2">
    <location>
        <begin position="14"/>
        <end position="149"/>
    </location>
</feature>
<feature type="transmembrane region" description="Helical" evidence="1">
    <location>
        <begin position="71"/>
        <end position="90"/>
    </location>
</feature>
<feature type="transmembrane region" description="Helical" evidence="1">
    <location>
        <begin position="324"/>
        <end position="345"/>
    </location>
</feature>
<sequence length="351" mass="35863">MASYKARLRDDLEAWIAEGLVPAASREAILARVAEPRRLEASQALAAVGGLLLGVAVIAFVAANWNGIPRIPRFGLILTLFLAACAGGAWAGEGRPVARNIAMLVASLVFAAAIGLTGQIFDLTGDPVAALRGAGLAAFLLALAGRSSGAAVAGLVFLALGDTSWFNGERGPSWLILAAPTALVLAQRWRSKPLAHGAAIALPIAVALLLGWLHLAWPYNLQVLAGAVALALLAAGARRHADGDEAIAGIVYGWSVWAALVFFAAVGFDDRTYPALLHRVPWLAISGAVVALGLNDRKPAVTAAGVVSMAAAMAVILNDLGMGLMAAAGVFAAVAVAALVGGFLLGRRTKA</sequence>
<evidence type="ECO:0000259" key="2">
    <source>
        <dbReference type="Pfam" id="PF09925"/>
    </source>
</evidence>
<feature type="transmembrane region" description="Helical" evidence="1">
    <location>
        <begin position="44"/>
        <end position="65"/>
    </location>
</feature>
<dbReference type="Pfam" id="PF09925">
    <property type="entry name" value="DUF2157"/>
    <property type="match status" value="1"/>
</dbReference>
<feature type="transmembrane region" description="Helical" evidence="1">
    <location>
        <begin position="194"/>
        <end position="213"/>
    </location>
</feature>
<reference evidence="4" key="1">
    <citation type="journal article" date="2019" name="Int. J. Syst. Evol. Microbiol.">
        <title>The Global Catalogue of Microorganisms (GCM) 10K type strain sequencing project: providing services to taxonomists for standard genome sequencing and annotation.</title>
        <authorList>
            <consortium name="The Broad Institute Genomics Platform"/>
            <consortium name="The Broad Institute Genome Sequencing Center for Infectious Disease"/>
            <person name="Wu L."/>
            <person name="Ma J."/>
        </authorList>
    </citation>
    <scope>NUCLEOTIDE SEQUENCE [LARGE SCALE GENOMIC DNA]</scope>
    <source>
        <strain evidence="4">CCUG 55074</strain>
    </source>
</reference>